<proteinExistence type="predicted"/>
<accession>A0A136IJQ9</accession>
<dbReference type="Proteomes" id="UP000070501">
    <property type="component" value="Unassembled WGS sequence"/>
</dbReference>
<sequence>MHCGLVRQLSLSLPNPLLGAGGLLDYGFNSTKNTMAMKKYTISINITAVHLEGLKFEQTATAASIDDASPTDLALNAVDENGHDLSHPPDPGNSAQPHKPVPKVTSDAGFTRVDTGEAATSVEQDDRDALSLLGMKRKRSPEGSFSSEQYEHQCKHQIKEAEMDAF</sequence>
<dbReference type="InParanoid" id="A0A136IJQ9"/>
<dbReference type="AlphaFoldDB" id="A0A136IJQ9"/>
<evidence type="ECO:0000313" key="2">
    <source>
        <dbReference type="EMBL" id="KXJ85202.1"/>
    </source>
</evidence>
<evidence type="ECO:0000256" key="1">
    <source>
        <dbReference type="SAM" id="MobiDB-lite"/>
    </source>
</evidence>
<organism evidence="2 3">
    <name type="scientific">Microdochium bolleyi</name>
    <dbReference type="NCBI Taxonomy" id="196109"/>
    <lineage>
        <taxon>Eukaryota</taxon>
        <taxon>Fungi</taxon>
        <taxon>Dikarya</taxon>
        <taxon>Ascomycota</taxon>
        <taxon>Pezizomycotina</taxon>
        <taxon>Sordariomycetes</taxon>
        <taxon>Xylariomycetidae</taxon>
        <taxon>Xylariales</taxon>
        <taxon>Microdochiaceae</taxon>
        <taxon>Microdochium</taxon>
    </lineage>
</organism>
<keyword evidence="3" id="KW-1185">Reference proteome</keyword>
<name>A0A136IJQ9_9PEZI</name>
<reference evidence="3" key="1">
    <citation type="submission" date="2016-02" db="EMBL/GenBank/DDBJ databases">
        <title>Draft genome sequence of Microdochium bolleyi, a fungal endophyte of beachgrass.</title>
        <authorList>
            <consortium name="DOE Joint Genome Institute"/>
            <person name="David A.S."/>
            <person name="May G."/>
            <person name="Haridas S."/>
            <person name="Lim J."/>
            <person name="Wang M."/>
            <person name="Labutti K."/>
            <person name="Lipzen A."/>
            <person name="Barry K."/>
            <person name="Grigoriev I.V."/>
        </authorList>
    </citation>
    <scope>NUCLEOTIDE SEQUENCE [LARGE SCALE GENOMIC DNA]</scope>
    <source>
        <strain evidence="3">J235TASD1</strain>
    </source>
</reference>
<gene>
    <name evidence="2" type="ORF">Micbo1qcDRAFT_181031</name>
</gene>
<feature type="region of interest" description="Disordered" evidence="1">
    <location>
        <begin position="76"/>
        <end position="154"/>
    </location>
</feature>
<evidence type="ECO:0000313" key="3">
    <source>
        <dbReference type="Proteomes" id="UP000070501"/>
    </source>
</evidence>
<protein>
    <submittedName>
        <fullName evidence="2">Uncharacterized protein</fullName>
    </submittedName>
</protein>
<dbReference type="EMBL" id="KQ964291">
    <property type="protein sequence ID" value="KXJ85202.1"/>
    <property type="molecule type" value="Genomic_DNA"/>
</dbReference>